<proteinExistence type="predicted"/>
<dbReference type="AlphaFoldDB" id="A0A8H5CSW8"/>
<accession>A0A8H5CSW8</accession>
<dbReference type="Gene3D" id="1.10.10.10">
    <property type="entry name" value="Winged helix-like DNA-binding domain superfamily/Winged helix DNA-binding domain"/>
    <property type="match status" value="1"/>
</dbReference>
<evidence type="ECO:0000313" key="3">
    <source>
        <dbReference type="Proteomes" id="UP000559027"/>
    </source>
</evidence>
<feature type="domain" description="Transposase IS30-like HTH" evidence="1">
    <location>
        <begin position="17"/>
        <end position="48"/>
    </location>
</feature>
<protein>
    <recommendedName>
        <fullName evidence="1">Transposase IS30-like HTH domain-containing protein</fullName>
    </recommendedName>
</protein>
<comment type="caution">
    <text evidence="2">The sequence shown here is derived from an EMBL/GenBank/DDBJ whole genome shotgun (WGS) entry which is preliminary data.</text>
</comment>
<organism evidence="2 3">
    <name type="scientific">Leucocoprinus leucothites</name>
    <dbReference type="NCBI Taxonomy" id="201217"/>
    <lineage>
        <taxon>Eukaryota</taxon>
        <taxon>Fungi</taxon>
        <taxon>Dikarya</taxon>
        <taxon>Basidiomycota</taxon>
        <taxon>Agaricomycotina</taxon>
        <taxon>Agaricomycetes</taxon>
        <taxon>Agaricomycetidae</taxon>
        <taxon>Agaricales</taxon>
        <taxon>Agaricineae</taxon>
        <taxon>Agaricaceae</taxon>
        <taxon>Leucocoprinus</taxon>
    </lineage>
</organism>
<gene>
    <name evidence="2" type="ORF">D9756_011000</name>
</gene>
<dbReference type="InterPro" id="IPR036388">
    <property type="entry name" value="WH-like_DNA-bd_sf"/>
</dbReference>
<dbReference type="EMBL" id="JAACJO010000028">
    <property type="protein sequence ID" value="KAF5347013.1"/>
    <property type="molecule type" value="Genomic_DNA"/>
</dbReference>
<evidence type="ECO:0000259" key="1">
    <source>
        <dbReference type="Pfam" id="PF13936"/>
    </source>
</evidence>
<dbReference type="OrthoDB" id="3034156at2759"/>
<reference evidence="2 3" key="1">
    <citation type="journal article" date="2020" name="ISME J.">
        <title>Uncovering the hidden diversity of litter-decomposition mechanisms in mushroom-forming fungi.</title>
        <authorList>
            <person name="Floudas D."/>
            <person name="Bentzer J."/>
            <person name="Ahren D."/>
            <person name="Johansson T."/>
            <person name="Persson P."/>
            <person name="Tunlid A."/>
        </authorList>
    </citation>
    <scope>NUCLEOTIDE SEQUENCE [LARGE SCALE GENOMIC DNA]</scope>
    <source>
        <strain evidence="2 3">CBS 146.42</strain>
    </source>
</reference>
<sequence length="81" mass="9179">MKFLYIMVYTFPPKVACIAELHSSGMSYRAIGSRIDIDQSTVGHVLKRFSKSEDPYYVKPRSGHPQKLDECQVRVGAQMLA</sequence>
<name>A0A8H5CSW8_9AGAR</name>
<dbReference type="Pfam" id="PF13936">
    <property type="entry name" value="HTH_38"/>
    <property type="match status" value="1"/>
</dbReference>
<dbReference type="InterPro" id="IPR025246">
    <property type="entry name" value="IS30-like_HTH"/>
</dbReference>
<dbReference type="Proteomes" id="UP000559027">
    <property type="component" value="Unassembled WGS sequence"/>
</dbReference>
<evidence type="ECO:0000313" key="2">
    <source>
        <dbReference type="EMBL" id="KAF5347013.1"/>
    </source>
</evidence>
<keyword evidence="3" id="KW-1185">Reference proteome</keyword>